<gene>
    <name evidence="3" type="ORF">LCGC14_1412970</name>
    <name evidence="2" type="ORF">LCGC14_1585620</name>
</gene>
<dbReference type="InterPro" id="IPR010093">
    <property type="entry name" value="SinI_DNA-bd"/>
</dbReference>
<name>A0A0F9MVC7_9ZZZZ</name>
<feature type="domain" description="Helix-turn-helix" evidence="1">
    <location>
        <begin position="10"/>
        <end position="58"/>
    </location>
</feature>
<accession>A0A0F9MVC7</accession>
<dbReference type="InterPro" id="IPR041657">
    <property type="entry name" value="HTH_17"/>
</dbReference>
<evidence type="ECO:0000259" key="1">
    <source>
        <dbReference type="Pfam" id="PF12728"/>
    </source>
</evidence>
<sequence length="72" mass="8243">MNPEVRGDPLFKIQEAAQYLRMARQTLYNLVHRKEIPFLKAGGSLRFRKSELDEWLLEGAGRSAENPAEEAV</sequence>
<dbReference type="NCBIfam" id="TIGR01764">
    <property type="entry name" value="excise"/>
    <property type="match status" value="1"/>
</dbReference>
<dbReference type="EMBL" id="LAZR01009344">
    <property type="protein sequence ID" value="KKM73187.1"/>
    <property type="molecule type" value="Genomic_DNA"/>
</dbReference>
<proteinExistence type="predicted"/>
<dbReference type="SUPFAM" id="SSF46955">
    <property type="entry name" value="Putative DNA-binding domain"/>
    <property type="match status" value="1"/>
</dbReference>
<dbReference type="AlphaFoldDB" id="A0A0F9MVC7"/>
<dbReference type="Pfam" id="PF12728">
    <property type="entry name" value="HTH_17"/>
    <property type="match status" value="1"/>
</dbReference>
<evidence type="ECO:0000313" key="2">
    <source>
        <dbReference type="EMBL" id="KKM26349.1"/>
    </source>
</evidence>
<organism evidence="3">
    <name type="scientific">marine sediment metagenome</name>
    <dbReference type="NCBI Taxonomy" id="412755"/>
    <lineage>
        <taxon>unclassified sequences</taxon>
        <taxon>metagenomes</taxon>
        <taxon>ecological metagenomes</taxon>
    </lineage>
</organism>
<reference evidence="3" key="1">
    <citation type="journal article" date="2015" name="Nature">
        <title>Complex archaea that bridge the gap between prokaryotes and eukaryotes.</title>
        <authorList>
            <person name="Spang A."/>
            <person name="Saw J.H."/>
            <person name="Jorgensen S.L."/>
            <person name="Zaremba-Niedzwiedzka K."/>
            <person name="Martijn J."/>
            <person name="Lind A.E."/>
            <person name="van Eijk R."/>
            <person name="Schleper C."/>
            <person name="Guy L."/>
            <person name="Ettema T.J."/>
        </authorList>
    </citation>
    <scope>NUCLEOTIDE SEQUENCE</scope>
</reference>
<dbReference type="InterPro" id="IPR009061">
    <property type="entry name" value="DNA-bd_dom_put_sf"/>
</dbReference>
<evidence type="ECO:0000313" key="3">
    <source>
        <dbReference type="EMBL" id="KKM73187.1"/>
    </source>
</evidence>
<protein>
    <recommendedName>
        <fullName evidence="1">Helix-turn-helix domain-containing protein</fullName>
    </recommendedName>
</protein>
<dbReference type="GO" id="GO:0003677">
    <property type="term" value="F:DNA binding"/>
    <property type="evidence" value="ECO:0007669"/>
    <property type="project" value="InterPro"/>
</dbReference>
<comment type="caution">
    <text evidence="3">The sequence shown here is derived from an EMBL/GenBank/DDBJ whole genome shotgun (WGS) entry which is preliminary data.</text>
</comment>
<dbReference type="EMBL" id="LAZR01012532">
    <property type="protein sequence ID" value="KKM26349.1"/>
    <property type="molecule type" value="Genomic_DNA"/>
</dbReference>